<evidence type="ECO:0000313" key="1">
    <source>
        <dbReference type="EMBL" id="KIL68215.1"/>
    </source>
</evidence>
<dbReference type="HOGENOM" id="CLU_095773_1_1_1"/>
<dbReference type="Proteomes" id="UP000054549">
    <property type="component" value="Unassembled WGS sequence"/>
</dbReference>
<dbReference type="OrthoDB" id="3352776at2759"/>
<dbReference type="STRING" id="946122.A0A0C2SXI6"/>
<dbReference type="AlphaFoldDB" id="A0A0C2SXI6"/>
<dbReference type="SUPFAM" id="SSF54427">
    <property type="entry name" value="NTF2-like"/>
    <property type="match status" value="1"/>
</dbReference>
<evidence type="ECO:0000313" key="2">
    <source>
        <dbReference type="Proteomes" id="UP000054549"/>
    </source>
</evidence>
<protein>
    <recommendedName>
        <fullName evidence="3">SnoaL-like domain-containing protein</fullName>
    </recommendedName>
</protein>
<gene>
    <name evidence="1" type="ORF">M378DRAFT_185248</name>
</gene>
<organism evidence="1 2">
    <name type="scientific">Amanita muscaria (strain Koide BX008)</name>
    <dbReference type="NCBI Taxonomy" id="946122"/>
    <lineage>
        <taxon>Eukaryota</taxon>
        <taxon>Fungi</taxon>
        <taxon>Dikarya</taxon>
        <taxon>Basidiomycota</taxon>
        <taxon>Agaricomycotina</taxon>
        <taxon>Agaricomycetes</taxon>
        <taxon>Agaricomycetidae</taxon>
        <taxon>Agaricales</taxon>
        <taxon>Pluteineae</taxon>
        <taxon>Amanitaceae</taxon>
        <taxon>Amanita</taxon>
    </lineage>
</organism>
<dbReference type="InParanoid" id="A0A0C2SXI6"/>
<name>A0A0C2SXI6_AMAMK</name>
<keyword evidence="2" id="KW-1185">Reference proteome</keyword>
<dbReference type="InterPro" id="IPR032710">
    <property type="entry name" value="NTF2-like_dom_sf"/>
</dbReference>
<proteinExistence type="predicted"/>
<evidence type="ECO:0008006" key="3">
    <source>
        <dbReference type="Google" id="ProtNLM"/>
    </source>
</evidence>
<sequence length="157" mass="18118">MSRQQLLSTAQRFCEAFRKKEHVNVIVAFFSAARGVFVTEHGEPALAPFLGRRFTSIAGIREYFNIVNAVLTYENLEFSDFVVDEEARKVALKGKGTFQWRSTKEQWNETFAYMLSFDEEGRITEYQVWADSGSAYLARVGKLDEVRVRCPNFRHSV</sequence>
<accession>A0A0C2SXI6</accession>
<dbReference type="EMBL" id="KN818229">
    <property type="protein sequence ID" value="KIL68215.1"/>
    <property type="molecule type" value="Genomic_DNA"/>
</dbReference>
<dbReference type="Gene3D" id="3.10.450.50">
    <property type="match status" value="1"/>
</dbReference>
<reference evidence="1 2" key="1">
    <citation type="submission" date="2014-04" db="EMBL/GenBank/DDBJ databases">
        <title>Evolutionary Origins and Diversification of the Mycorrhizal Mutualists.</title>
        <authorList>
            <consortium name="DOE Joint Genome Institute"/>
            <consortium name="Mycorrhizal Genomics Consortium"/>
            <person name="Kohler A."/>
            <person name="Kuo A."/>
            <person name="Nagy L.G."/>
            <person name="Floudas D."/>
            <person name="Copeland A."/>
            <person name="Barry K.W."/>
            <person name="Cichocki N."/>
            <person name="Veneault-Fourrey C."/>
            <person name="LaButti K."/>
            <person name="Lindquist E.A."/>
            <person name="Lipzen A."/>
            <person name="Lundell T."/>
            <person name="Morin E."/>
            <person name="Murat C."/>
            <person name="Riley R."/>
            <person name="Ohm R."/>
            <person name="Sun H."/>
            <person name="Tunlid A."/>
            <person name="Henrissat B."/>
            <person name="Grigoriev I.V."/>
            <person name="Hibbett D.S."/>
            <person name="Martin F."/>
        </authorList>
    </citation>
    <scope>NUCLEOTIDE SEQUENCE [LARGE SCALE GENOMIC DNA]</scope>
    <source>
        <strain evidence="1 2">Koide BX008</strain>
    </source>
</reference>